<reference evidence="5 9" key="3">
    <citation type="journal article" date="2016" name="Genome Biol. Evol.">
        <title>Extensive mobilome-driven genome diversification in mouse gut-associated Bacteroides vulgatus mpk.</title>
        <authorList>
            <person name="Lange A."/>
            <person name="Beier S."/>
            <person name="Steimle A."/>
            <person name="Autenrieth I.B."/>
            <person name="Huson D.H."/>
            <person name="Frick J.S."/>
        </authorList>
    </citation>
    <scope>NUCLEOTIDE SEQUENCE [LARGE SCALE GENOMIC DNA]</scope>
    <source>
        <strain evidence="5">Mpk</strain>
        <strain evidence="9">mpk</strain>
    </source>
</reference>
<dbReference type="PIRSF" id="PIRSF037511">
    <property type="entry name" value="Transl_init_SUI1_pro"/>
    <property type="match status" value="1"/>
</dbReference>
<reference evidence="7 11" key="5">
    <citation type="submission" date="2019-09" db="EMBL/GenBank/DDBJ databases">
        <title>Commensal-derived Metabolites Govern Vibrio cholerae Pathogenesis in Host.</title>
        <authorList>
            <person name="Yoon S.S."/>
            <person name="Yoon M.Y."/>
        </authorList>
    </citation>
    <scope>NUCLEOTIDE SEQUENCE [LARGE SCALE GENOMIC DNA]</scope>
    <source>
        <strain evidence="7 11">VIC01</strain>
    </source>
</reference>
<dbReference type="GO" id="GO:0006417">
    <property type="term" value="P:regulation of translation"/>
    <property type="evidence" value="ECO:0007669"/>
    <property type="project" value="UniProtKB-KW"/>
</dbReference>
<dbReference type="Proteomes" id="UP000095333">
    <property type="component" value="Unassembled WGS sequence"/>
</dbReference>
<dbReference type="Gene3D" id="3.30.780.10">
    <property type="entry name" value="SUI1-like domain"/>
    <property type="match status" value="1"/>
</dbReference>
<gene>
    <name evidence="6" type="primary">yciH</name>
    <name evidence="5" type="ORF">BvMPK_0413</name>
    <name evidence="8" type="ORF">EH214_03545</name>
    <name evidence="6" type="ORF">ERS852457_03573</name>
    <name evidence="7" type="ORF">VIC01_03959</name>
</gene>
<dbReference type="Pfam" id="PF01253">
    <property type="entry name" value="SUI1"/>
    <property type="match status" value="1"/>
</dbReference>
<evidence type="ECO:0000313" key="11">
    <source>
        <dbReference type="Proteomes" id="UP000326091"/>
    </source>
</evidence>
<evidence type="ECO:0000256" key="1">
    <source>
        <dbReference type="ARBA" id="ARBA00005422"/>
    </source>
</evidence>
<dbReference type="PANTHER" id="PTHR12789:SF0">
    <property type="entry name" value="DENSITY-REGULATED PROTEIN"/>
    <property type="match status" value="1"/>
</dbReference>
<evidence type="ECO:0000313" key="8">
    <source>
        <dbReference type="EMBL" id="TSE47233.1"/>
    </source>
</evidence>
<dbReference type="GO" id="GO:0003743">
    <property type="term" value="F:translation initiation factor activity"/>
    <property type="evidence" value="ECO:0007669"/>
    <property type="project" value="UniProtKB-KW"/>
</dbReference>
<evidence type="ECO:0000256" key="3">
    <source>
        <dbReference type="ARBA" id="ARBA00022917"/>
    </source>
</evidence>
<sequence>MSIHLSKIHMKNNDWKERLNVVYSTNPDFKYESVEEEAVETLDKKQQKLRVNIEKKGRGGKTVTLINGFIGTENDLKELGKLLKSKCGVGGSVKDGEILIQGEFKQRVIELLKAEGYTQTK</sequence>
<dbReference type="GO" id="GO:0001731">
    <property type="term" value="P:formation of translation preinitiation complex"/>
    <property type="evidence" value="ECO:0007669"/>
    <property type="project" value="TreeGrafter"/>
</dbReference>
<dbReference type="AlphaFoldDB" id="A0A0P0LBV1"/>
<keyword evidence="2" id="KW-0810">Translation regulation</keyword>
<comment type="similarity">
    <text evidence="1">Belongs to the SUI1 family.</text>
</comment>
<evidence type="ECO:0000313" key="7">
    <source>
        <dbReference type="EMBL" id="QEW38327.1"/>
    </source>
</evidence>
<evidence type="ECO:0000256" key="2">
    <source>
        <dbReference type="ARBA" id="ARBA00022845"/>
    </source>
</evidence>
<keyword evidence="3" id="KW-0648">Protein biosynthesis</keyword>
<dbReference type="PROSITE" id="PS50296">
    <property type="entry name" value="SUI1"/>
    <property type="match status" value="1"/>
</dbReference>
<reference evidence="6 10" key="1">
    <citation type="submission" date="2015-09" db="EMBL/GenBank/DDBJ databases">
        <authorList>
            <consortium name="Pathogen Informatics"/>
        </authorList>
    </citation>
    <scope>NUCLEOTIDE SEQUENCE [LARGE SCALE GENOMIC DNA]</scope>
    <source>
        <strain evidence="6 10">2789STDY5834842</strain>
    </source>
</reference>
<dbReference type="Proteomes" id="UP000061587">
    <property type="component" value="Chromosome"/>
</dbReference>
<dbReference type="EMBL" id="CP013020">
    <property type="protein sequence ID" value="ALK83047.1"/>
    <property type="molecule type" value="Genomic_DNA"/>
</dbReference>
<dbReference type="InterPro" id="IPR001950">
    <property type="entry name" value="SUI1"/>
</dbReference>
<dbReference type="EMBL" id="RWHZ01000061">
    <property type="protein sequence ID" value="TSE47233.1"/>
    <property type="molecule type" value="Genomic_DNA"/>
</dbReference>
<organism evidence="5 9">
    <name type="scientific">Phocaeicola vulgatus</name>
    <name type="common">Bacteroides vulgatus</name>
    <dbReference type="NCBI Taxonomy" id="821"/>
    <lineage>
        <taxon>Bacteria</taxon>
        <taxon>Pseudomonadati</taxon>
        <taxon>Bacteroidota</taxon>
        <taxon>Bacteroidia</taxon>
        <taxon>Bacteroidales</taxon>
        <taxon>Bacteroidaceae</taxon>
        <taxon>Phocaeicola</taxon>
    </lineage>
</organism>
<dbReference type="InterPro" id="IPR005872">
    <property type="entry name" value="SUI1_arc_bac"/>
</dbReference>
<dbReference type="PANTHER" id="PTHR12789">
    <property type="entry name" value="DENSITY-REGULATED PROTEIN HOMOLOG"/>
    <property type="match status" value="1"/>
</dbReference>
<dbReference type="InterPro" id="IPR036877">
    <property type="entry name" value="SUI1_dom_sf"/>
</dbReference>
<dbReference type="EMBL" id="CYZI01000032">
    <property type="protein sequence ID" value="CUP16267.1"/>
    <property type="molecule type" value="Genomic_DNA"/>
</dbReference>
<evidence type="ECO:0000259" key="4">
    <source>
        <dbReference type="PROSITE" id="PS50296"/>
    </source>
</evidence>
<dbReference type="EMBL" id="CP043529">
    <property type="protein sequence ID" value="QEW38327.1"/>
    <property type="molecule type" value="Genomic_DNA"/>
</dbReference>
<dbReference type="Proteomes" id="UP000326091">
    <property type="component" value="Chromosome"/>
</dbReference>
<evidence type="ECO:0000313" key="9">
    <source>
        <dbReference type="Proteomes" id="UP000061587"/>
    </source>
</evidence>
<dbReference type="CDD" id="cd11567">
    <property type="entry name" value="YciH_like"/>
    <property type="match status" value="1"/>
</dbReference>
<dbReference type="InterPro" id="IPR050318">
    <property type="entry name" value="DENR/SUI1_TIF"/>
</dbReference>
<evidence type="ECO:0000313" key="6">
    <source>
        <dbReference type="EMBL" id="CUP16267.1"/>
    </source>
</evidence>
<proteinExistence type="inferred from homology"/>
<reference evidence="9" key="2">
    <citation type="submission" date="2015-10" db="EMBL/GenBank/DDBJ databases">
        <title>Extensive mobilome-driven genome diversification in gut-associated Bacteroides vulgatus mpk.</title>
        <authorList>
            <person name="Beier S."/>
            <person name="Lange A."/>
            <person name="Huson D.H."/>
            <person name="Frick J.-S."/>
            <person name="Autenrieth I.B."/>
        </authorList>
    </citation>
    <scope>NUCLEOTIDE SEQUENCE [LARGE SCALE GENOMIC DNA]</scope>
    <source>
        <strain evidence="9">mpk</strain>
    </source>
</reference>
<dbReference type="Proteomes" id="UP000408523">
    <property type="component" value="Unassembled WGS sequence"/>
</dbReference>
<dbReference type="PATRIC" id="fig|821.40.peg.490"/>
<accession>A0A0P0LBV1</accession>
<name>A0A0P0LBV1_PHOVU</name>
<feature type="domain" description="SUI1" evidence="4">
    <location>
        <begin position="56"/>
        <end position="116"/>
    </location>
</feature>
<evidence type="ECO:0000313" key="12">
    <source>
        <dbReference type="Proteomes" id="UP000408523"/>
    </source>
</evidence>
<evidence type="ECO:0000313" key="5">
    <source>
        <dbReference type="EMBL" id="ALK83047.1"/>
    </source>
</evidence>
<evidence type="ECO:0000313" key="10">
    <source>
        <dbReference type="Proteomes" id="UP000095333"/>
    </source>
</evidence>
<dbReference type="GO" id="GO:0003729">
    <property type="term" value="F:mRNA binding"/>
    <property type="evidence" value="ECO:0007669"/>
    <property type="project" value="TreeGrafter"/>
</dbReference>
<protein>
    <submittedName>
        <fullName evidence="5">Protein translation factor SUI1-like</fullName>
    </submittedName>
    <submittedName>
        <fullName evidence="6">Translation initiation factor SUI1</fullName>
    </submittedName>
</protein>
<dbReference type="SUPFAM" id="SSF55159">
    <property type="entry name" value="eIF1-like"/>
    <property type="match status" value="1"/>
</dbReference>
<keyword evidence="6" id="KW-0396">Initiation factor</keyword>
<reference evidence="8 12" key="4">
    <citation type="journal article" date="2019" name="Nat. Commun.">
        <title>Gram positive-like bacteriocins with broad spectrum anti-Bacteroidales activity encoded on mobile elements of the human gut microbiota.</title>
        <authorList>
            <person name="Bechon N."/>
            <person name="Coyne M.J.Jr."/>
            <person name="Laclare-Mceneany V."/>
            <person name="Chatzidaki-Livanis M."/>
            <person name="Ghigo J.-M."/>
            <person name="Comstock L.E."/>
        </authorList>
    </citation>
    <scope>NUCLEOTIDE SEQUENCE [LARGE SCALE GENOMIC DNA]</scope>
    <source>
        <strain evidence="8 12">CL01T12C17</strain>
    </source>
</reference>
<dbReference type="GO" id="GO:0002188">
    <property type="term" value="P:translation reinitiation"/>
    <property type="evidence" value="ECO:0007669"/>
    <property type="project" value="TreeGrafter"/>
</dbReference>